<feature type="region of interest" description="Disordered" evidence="1">
    <location>
        <begin position="91"/>
        <end position="159"/>
    </location>
</feature>
<dbReference type="Proteomes" id="UP000626109">
    <property type="component" value="Unassembled WGS sequence"/>
</dbReference>
<comment type="caution">
    <text evidence="2">The sequence shown here is derived from an EMBL/GenBank/DDBJ whole genome shotgun (WGS) entry which is preliminary data.</text>
</comment>
<evidence type="ECO:0000256" key="1">
    <source>
        <dbReference type="SAM" id="MobiDB-lite"/>
    </source>
</evidence>
<evidence type="ECO:0000313" key="2">
    <source>
        <dbReference type="EMBL" id="CAE8647955.1"/>
    </source>
</evidence>
<proteinExistence type="predicted"/>
<dbReference type="EMBL" id="CAJNNW010006021">
    <property type="protein sequence ID" value="CAE8647955.1"/>
    <property type="molecule type" value="Genomic_DNA"/>
</dbReference>
<gene>
    <name evidence="2" type="ORF">PGLA2088_LOCUS6136</name>
</gene>
<feature type="compositionally biased region" description="Polar residues" evidence="1">
    <location>
        <begin position="137"/>
        <end position="158"/>
    </location>
</feature>
<feature type="compositionally biased region" description="Low complexity" evidence="1">
    <location>
        <begin position="107"/>
        <end position="124"/>
    </location>
</feature>
<feature type="compositionally biased region" description="Basic and acidic residues" evidence="1">
    <location>
        <begin position="10"/>
        <end position="21"/>
    </location>
</feature>
<dbReference type="AlphaFoldDB" id="A0A813IAV3"/>
<evidence type="ECO:0000313" key="3">
    <source>
        <dbReference type="Proteomes" id="UP000626109"/>
    </source>
</evidence>
<reference evidence="2" key="1">
    <citation type="submission" date="2021-02" db="EMBL/GenBank/DDBJ databases">
        <authorList>
            <person name="Dougan E. K."/>
            <person name="Rhodes N."/>
            <person name="Thang M."/>
            <person name="Chan C."/>
        </authorList>
    </citation>
    <scope>NUCLEOTIDE SEQUENCE</scope>
</reference>
<sequence length="172" mass="18489">PRFASARSLSPREDSALSEEANWRDRCDNARVYANNRSSCLSGVGCHLRGASQDHEATSSDYGRSFRWAQDITPTDPVFMRGFSPRTTLAAATAVKNQSPRRHSRILGFSSSAGSLGNSNGQSSCRSSRAELYEVNSRASTDLSPPNGAEQNAVNGKSRNAILAAKVAARKP</sequence>
<protein>
    <submittedName>
        <fullName evidence="2">Uncharacterized protein</fullName>
    </submittedName>
</protein>
<feature type="region of interest" description="Disordered" evidence="1">
    <location>
        <begin position="1"/>
        <end position="21"/>
    </location>
</feature>
<name>A0A813IAV3_POLGL</name>
<feature type="non-terminal residue" evidence="2">
    <location>
        <position position="172"/>
    </location>
</feature>
<organism evidence="2 3">
    <name type="scientific">Polarella glacialis</name>
    <name type="common">Dinoflagellate</name>
    <dbReference type="NCBI Taxonomy" id="89957"/>
    <lineage>
        <taxon>Eukaryota</taxon>
        <taxon>Sar</taxon>
        <taxon>Alveolata</taxon>
        <taxon>Dinophyceae</taxon>
        <taxon>Suessiales</taxon>
        <taxon>Suessiaceae</taxon>
        <taxon>Polarella</taxon>
    </lineage>
</organism>
<accession>A0A813IAV3</accession>